<dbReference type="PANTHER" id="PTHR46033">
    <property type="entry name" value="PROTEIN MAIN-LIKE 2"/>
    <property type="match status" value="1"/>
</dbReference>
<reference evidence="3" key="1">
    <citation type="submission" date="2023-07" db="EMBL/GenBank/DDBJ databases">
        <title>A chromosome-level genome assembly of Lolium multiflorum.</title>
        <authorList>
            <person name="Chen Y."/>
            <person name="Copetti D."/>
            <person name="Kolliker R."/>
            <person name="Studer B."/>
        </authorList>
    </citation>
    <scope>NUCLEOTIDE SEQUENCE</scope>
    <source>
        <strain evidence="3">02402/16</strain>
        <tissue evidence="3">Leaf</tissue>
    </source>
</reference>
<feature type="compositionally biased region" description="Gly residues" evidence="1">
    <location>
        <begin position="347"/>
        <end position="360"/>
    </location>
</feature>
<evidence type="ECO:0000313" key="4">
    <source>
        <dbReference type="Proteomes" id="UP001231189"/>
    </source>
</evidence>
<sequence length="463" mass="51704">MNPSALTALVDRWRPETHTFHLRAGEMAPTLQDVSMILGLPIQGEPLCMNTASDGWRQQMEGLIGRAPPLPTEPKKRAPAGASFEWIRTNFGECPEEADEDTRRTYARVYLWRKITNWPVHHSGHVAAFQHCLQAARNAGPEQIVPHDFAAFNNYLEWFHENTRIELVKHAYPEEILDDPIQFDEVGQSQHDTFARRGRSTSIASELNFVREEIQKTAEECEIMWDQSHRDEKPVGPLRYFIKNTARKMRRLASLLGCREGEIATSSSSEEREIPEDELILSQGILPKHTSKQAPRSAYQLKPRGKGPNRYTPEDYVNRGKKVVTEEDEGPPRRSALSRMRNDEPFFGGGGGGGGGGAAGAAGAAAGAATAADEEDGHPEAAREDGTSRTLLGCATSKLGLLPPPTPRRRAVGFKRSYFRFRLEEVDVVFINNRTCDRVRRCCPFVAPEPIVIKIFYAFASGK</sequence>
<feature type="region of interest" description="Disordered" evidence="1">
    <location>
        <begin position="290"/>
        <end position="386"/>
    </location>
</feature>
<dbReference type="GO" id="GO:0010073">
    <property type="term" value="P:meristem maintenance"/>
    <property type="evidence" value="ECO:0007669"/>
    <property type="project" value="InterPro"/>
</dbReference>
<comment type="caution">
    <text evidence="3">The sequence shown here is derived from an EMBL/GenBank/DDBJ whole genome shotgun (WGS) entry which is preliminary data.</text>
</comment>
<keyword evidence="4" id="KW-1185">Reference proteome</keyword>
<proteinExistence type="predicted"/>
<organism evidence="3 4">
    <name type="scientific">Lolium multiflorum</name>
    <name type="common">Italian ryegrass</name>
    <name type="synonym">Lolium perenne subsp. multiflorum</name>
    <dbReference type="NCBI Taxonomy" id="4521"/>
    <lineage>
        <taxon>Eukaryota</taxon>
        <taxon>Viridiplantae</taxon>
        <taxon>Streptophyta</taxon>
        <taxon>Embryophyta</taxon>
        <taxon>Tracheophyta</taxon>
        <taxon>Spermatophyta</taxon>
        <taxon>Magnoliopsida</taxon>
        <taxon>Liliopsida</taxon>
        <taxon>Poales</taxon>
        <taxon>Poaceae</taxon>
        <taxon>BOP clade</taxon>
        <taxon>Pooideae</taxon>
        <taxon>Poodae</taxon>
        <taxon>Poeae</taxon>
        <taxon>Poeae Chloroplast Group 2 (Poeae type)</taxon>
        <taxon>Loliodinae</taxon>
        <taxon>Loliinae</taxon>
        <taxon>Lolium</taxon>
    </lineage>
</organism>
<feature type="domain" description="Aminotransferase-like plant mobile" evidence="2">
    <location>
        <begin position="2"/>
        <end position="100"/>
    </location>
</feature>
<dbReference type="EMBL" id="JAUUTY010000003">
    <property type="protein sequence ID" value="KAK1661142.1"/>
    <property type="molecule type" value="Genomic_DNA"/>
</dbReference>
<gene>
    <name evidence="3" type="ORF">QYE76_049301</name>
</gene>
<dbReference type="PANTHER" id="PTHR46033:SF87">
    <property type="entry name" value="AMINOTRANSFERASE-LIKE PLANT MOBILE DOMAIN-CONTAINING PROTEIN"/>
    <property type="match status" value="1"/>
</dbReference>
<dbReference type="Proteomes" id="UP001231189">
    <property type="component" value="Unassembled WGS sequence"/>
</dbReference>
<evidence type="ECO:0000313" key="3">
    <source>
        <dbReference type="EMBL" id="KAK1661142.1"/>
    </source>
</evidence>
<dbReference type="InterPro" id="IPR044824">
    <property type="entry name" value="MAIN-like"/>
</dbReference>
<dbReference type="InterPro" id="IPR019557">
    <property type="entry name" value="AminoTfrase-like_pln_mobile"/>
</dbReference>
<dbReference type="Pfam" id="PF10536">
    <property type="entry name" value="PMD"/>
    <property type="match status" value="1"/>
</dbReference>
<feature type="compositionally biased region" description="Low complexity" evidence="1">
    <location>
        <begin position="361"/>
        <end position="371"/>
    </location>
</feature>
<dbReference type="AlphaFoldDB" id="A0AAD8SPE8"/>
<protein>
    <recommendedName>
        <fullName evidence="2">Aminotransferase-like plant mobile domain-containing protein</fullName>
    </recommendedName>
</protein>
<evidence type="ECO:0000259" key="2">
    <source>
        <dbReference type="Pfam" id="PF10536"/>
    </source>
</evidence>
<name>A0AAD8SPE8_LOLMU</name>
<accession>A0AAD8SPE8</accession>
<evidence type="ECO:0000256" key="1">
    <source>
        <dbReference type="SAM" id="MobiDB-lite"/>
    </source>
</evidence>